<dbReference type="OrthoDB" id="10255013at2759"/>
<dbReference type="STRING" id="1036611.A0A1L9PHC7"/>
<dbReference type="VEuPathDB" id="FungiDB:ASPVEDRAFT_40442"/>
<comment type="similarity">
    <text evidence="1">Belongs to the syntaxin family.</text>
</comment>
<reference evidence="5" key="1">
    <citation type="journal article" date="2017" name="Genome Biol.">
        <title>Comparative genomics reveals high biological diversity and specific adaptations in the industrially and medically important fungal genus Aspergillus.</title>
        <authorList>
            <person name="de Vries R.P."/>
            <person name="Riley R."/>
            <person name="Wiebenga A."/>
            <person name="Aguilar-Osorio G."/>
            <person name="Amillis S."/>
            <person name="Uchima C.A."/>
            <person name="Anderluh G."/>
            <person name="Asadollahi M."/>
            <person name="Askin M."/>
            <person name="Barry K."/>
            <person name="Battaglia E."/>
            <person name="Bayram O."/>
            <person name="Benocci T."/>
            <person name="Braus-Stromeyer S.A."/>
            <person name="Caldana C."/>
            <person name="Canovas D."/>
            <person name="Cerqueira G.C."/>
            <person name="Chen F."/>
            <person name="Chen W."/>
            <person name="Choi C."/>
            <person name="Clum A."/>
            <person name="Dos Santos R.A."/>
            <person name="Damasio A.R."/>
            <person name="Diallinas G."/>
            <person name="Emri T."/>
            <person name="Fekete E."/>
            <person name="Flipphi M."/>
            <person name="Freyberg S."/>
            <person name="Gallo A."/>
            <person name="Gournas C."/>
            <person name="Habgood R."/>
            <person name="Hainaut M."/>
            <person name="Harispe M.L."/>
            <person name="Henrissat B."/>
            <person name="Hilden K.S."/>
            <person name="Hope R."/>
            <person name="Hossain A."/>
            <person name="Karabika E."/>
            <person name="Karaffa L."/>
            <person name="Karanyi Z."/>
            <person name="Krasevec N."/>
            <person name="Kuo A."/>
            <person name="Kusch H."/>
            <person name="LaButti K."/>
            <person name="Lagendijk E.L."/>
            <person name="Lapidus A."/>
            <person name="Levasseur A."/>
            <person name="Lindquist E."/>
            <person name="Lipzen A."/>
            <person name="Logrieco A.F."/>
            <person name="MacCabe A."/>
            <person name="Maekelae M.R."/>
            <person name="Malavazi I."/>
            <person name="Melin P."/>
            <person name="Meyer V."/>
            <person name="Mielnichuk N."/>
            <person name="Miskei M."/>
            <person name="Molnar A.P."/>
            <person name="Mule G."/>
            <person name="Ngan C.Y."/>
            <person name="Orejas M."/>
            <person name="Orosz E."/>
            <person name="Ouedraogo J.P."/>
            <person name="Overkamp K.M."/>
            <person name="Park H.-S."/>
            <person name="Perrone G."/>
            <person name="Piumi F."/>
            <person name="Punt P.J."/>
            <person name="Ram A.F."/>
            <person name="Ramon A."/>
            <person name="Rauscher S."/>
            <person name="Record E."/>
            <person name="Riano-Pachon D.M."/>
            <person name="Robert V."/>
            <person name="Roehrig J."/>
            <person name="Ruller R."/>
            <person name="Salamov A."/>
            <person name="Salih N.S."/>
            <person name="Samson R.A."/>
            <person name="Sandor E."/>
            <person name="Sanguinetti M."/>
            <person name="Schuetze T."/>
            <person name="Sepcic K."/>
            <person name="Shelest E."/>
            <person name="Sherlock G."/>
            <person name="Sophianopoulou V."/>
            <person name="Squina F.M."/>
            <person name="Sun H."/>
            <person name="Susca A."/>
            <person name="Todd R.B."/>
            <person name="Tsang A."/>
            <person name="Unkles S.E."/>
            <person name="van de Wiele N."/>
            <person name="van Rossen-Uffink D."/>
            <person name="Oliveira J.V."/>
            <person name="Vesth T.C."/>
            <person name="Visser J."/>
            <person name="Yu J.-H."/>
            <person name="Zhou M."/>
            <person name="Andersen M.R."/>
            <person name="Archer D.B."/>
            <person name="Baker S.E."/>
            <person name="Benoit I."/>
            <person name="Brakhage A.A."/>
            <person name="Braus G.H."/>
            <person name="Fischer R."/>
            <person name="Frisvad J.C."/>
            <person name="Goldman G.H."/>
            <person name="Houbraken J."/>
            <person name="Oakley B."/>
            <person name="Pocsi I."/>
            <person name="Scazzocchio C."/>
            <person name="Seiboth B."/>
            <person name="vanKuyk P.A."/>
            <person name="Wortman J."/>
            <person name="Dyer P.S."/>
            <person name="Grigoriev I.V."/>
        </authorList>
    </citation>
    <scope>NUCLEOTIDE SEQUENCE [LARGE SCALE GENOMIC DNA]</scope>
    <source>
        <strain evidence="5">CBS 583.65</strain>
    </source>
</reference>
<dbReference type="InterPro" id="IPR000727">
    <property type="entry name" value="T_SNARE_dom"/>
</dbReference>
<sequence>MSYGQSYNNYPAYGEAQSNPYAGNQGYGQNQYGYGNQDVEMNPVQQQPADPNVLFNEINKIKDGIQTLKSLRENQLEAAQSSLLGSESQREDQNIRSQLDQIHGDLTNGYGKLKNDIERIKKTPGSANVQKQLETQGRAIRDEFELYQKSQMLFKRKLEEQVSRRIRMAADPETPEEEIQRQTEAVLAGNQQTFQVAGARSKRANDVKDSVMARSAEIKDIEKNIIQISELVIQLSETVAQHAPAVENIDQGAERVAGDLGNANVQLGQAVQSARNARKWKWYALIIVIIIIAIIVAVAVGVTQTRN</sequence>
<dbReference type="GO" id="GO:0006906">
    <property type="term" value="P:vesicle fusion"/>
    <property type="evidence" value="ECO:0007669"/>
    <property type="project" value="TreeGrafter"/>
</dbReference>
<dbReference type="GO" id="GO:0000149">
    <property type="term" value="F:SNARE binding"/>
    <property type="evidence" value="ECO:0007669"/>
    <property type="project" value="TreeGrafter"/>
</dbReference>
<dbReference type="SUPFAM" id="SSF47661">
    <property type="entry name" value="t-snare proteins"/>
    <property type="match status" value="1"/>
</dbReference>
<organism evidence="4 5">
    <name type="scientific">Aspergillus versicolor CBS 583.65</name>
    <dbReference type="NCBI Taxonomy" id="1036611"/>
    <lineage>
        <taxon>Eukaryota</taxon>
        <taxon>Fungi</taxon>
        <taxon>Dikarya</taxon>
        <taxon>Ascomycota</taxon>
        <taxon>Pezizomycotina</taxon>
        <taxon>Eurotiomycetes</taxon>
        <taxon>Eurotiomycetidae</taxon>
        <taxon>Eurotiales</taxon>
        <taxon>Aspergillaceae</taxon>
        <taxon>Aspergillus</taxon>
        <taxon>Aspergillus subgen. Nidulantes</taxon>
    </lineage>
</organism>
<dbReference type="Gene3D" id="1.20.58.70">
    <property type="match status" value="1"/>
</dbReference>
<evidence type="ECO:0000256" key="1">
    <source>
        <dbReference type="ARBA" id="ARBA00009063"/>
    </source>
</evidence>
<dbReference type="Pfam" id="PF05739">
    <property type="entry name" value="SNARE"/>
    <property type="match status" value="1"/>
</dbReference>
<feature type="domain" description="T-SNARE coiled-coil homology" evidence="3">
    <location>
        <begin position="208"/>
        <end position="270"/>
    </location>
</feature>
<dbReference type="GO" id="GO:0006887">
    <property type="term" value="P:exocytosis"/>
    <property type="evidence" value="ECO:0007669"/>
    <property type="project" value="TreeGrafter"/>
</dbReference>
<feature type="transmembrane region" description="Helical" evidence="2">
    <location>
        <begin position="282"/>
        <end position="302"/>
    </location>
</feature>
<evidence type="ECO:0000313" key="4">
    <source>
        <dbReference type="EMBL" id="OJJ00934.1"/>
    </source>
</evidence>
<protein>
    <recommendedName>
        <fullName evidence="3">t-SNARE coiled-coil homology domain-containing protein</fullName>
    </recommendedName>
</protein>
<dbReference type="GO" id="GO:0006886">
    <property type="term" value="P:intracellular protein transport"/>
    <property type="evidence" value="ECO:0007669"/>
    <property type="project" value="TreeGrafter"/>
</dbReference>
<evidence type="ECO:0000313" key="5">
    <source>
        <dbReference type="Proteomes" id="UP000184073"/>
    </source>
</evidence>
<evidence type="ECO:0000259" key="3">
    <source>
        <dbReference type="PROSITE" id="PS50192"/>
    </source>
</evidence>
<proteinExistence type="inferred from homology"/>
<dbReference type="GO" id="GO:0048278">
    <property type="term" value="P:vesicle docking"/>
    <property type="evidence" value="ECO:0007669"/>
    <property type="project" value="TreeGrafter"/>
</dbReference>
<dbReference type="GeneID" id="63727669"/>
<dbReference type="PANTHER" id="PTHR19957:SF380">
    <property type="entry name" value="SYNTAXIN FAMILY PROTEIN"/>
    <property type="match status" value="1"/>
</dbReference>
<name>A0A1L9PHC7_ASPVE</name>
<dbReference type="Gene3D" id="1.20.5.110">
    <property type="match status" value="1"/>
</dbReference>
<accession>A0A1L9PHC7</accession>
<keyword evidence="2" id="KW-1133">Transmembrane helix</keyword>
<dbReference type="AlphaFoldDB" id="A0A1L9PHC7"/>
<dbReference type="GO" id="GO:0031201">
    <property type="term" value="C:SNARE complex"/>
    <property type="evidence" value="ECO:0007669"/>
    <property type="project" value="TreeGrafter"/>
</dbReference>
<keyword evidence="2" id="KW-0472">Membrane</keyword>
<evidence type="ECO:0000256" key="2">
    <source>
        <dbReference type="SAM" id="Phobius"/>
    </source>
</evidence>
<dbReference type="EMBL" id="KV878127">
    <property type="protein sequence ID" value="OJJ00934.1"/>
    <property type="molecule type" value="Genomic_DNA"/>
</dbReference>
<dbReference type="RefSeq" id="XP_040666696.1">
    <property type="nucleotide sequence ID" value="XM_040812158.1"/>
</dbReference>
<dbReference type="GO" id="GO:0012505">
    <property type="term" value="C:endomembrane system"/>
    <property type="evidence" value="ECO:0007669"/>
    <property type="project" value="TreeGrafter"/>
</dbReference>
<dbReference type="PROSITE" id="PS50192">
    <property type="entry name" value="T_SNARE"/>
    <property type="match status" value="1"/>
</dbReference>
<keyword evidence="5" id="KW-1185">Reference proteome</keyword>
<dbReference type="Proteomes" id="UP000184073">
    <property type="component" value="Unassembled WGS sequence"/>
</dbReference>
<dbReference type="InterPro" id="IPR010989">
    <property type="entry name" value="SNARE"/>
</dbReference>
<dbReference type="InterPro" id="IPR045242">
    <property type="entry name" value="Syntaxin"/>
</dbReference>
<dbReference type="PANTHER" id="PTHR19957">
    <property type="entry name" value="SYNTAXIN"/>
    <property type="match status" value="1"/>
</dbReference>
<dbReference type="GO" id="GO:0005886">
    <property type="term" value="C:plasma membrane"/>
    <property type="evidence" value="ECO:0007669"/>
    <property type="project" value="TreeGrafter"/>
</dbReference>
<dbReference type="GO" id="GO:0005484">
    <property type="term" value="F:SNAP receptor activity"/>
    <property type="evidence" value="ECO:0007669"/>
    <property type="project" value="TreeGrafter"/>
</dbReference>
<keyword evidence="2" id="KW-0812">Transmembrane</keyword>
<gene>
    <name evidence="4" type="ORF">ASPVEDRAFT_40442</name>
</gene>